<evidence type="ECO:0000313" key="3">
    <source>
        <dbReference type="EMBL" id="RJL35301.1"/>
    </source>
</evidence>
<dbReference type="PANTHER" id="PTHR37305:SF1">
    <property type="entry name" value="MEMBRANE PROTEIN"/>
    <property type="match status" value="1"/>
</dbReference>
<keyword evidence="2" id="KW-0472">Membrane</keyword>
<feature type="transmembrane region" description="Helical" evidence="2">
    <location>
        <begin position="218"/>
        <end position="242"/>
    </location>
</feature>
<comment type="caution">
    <text evidence="3">The sequence shown here is derived from an EMBL/GenBank/DDBJ whole genome shotgun (WGS) entry which is preliminary data.</text>
</comment>
<feature type="region of interest" description="Disordered" evidence="1">
    <location>
        <begin position="1"/>
        <end position="43"/>
    </location>
</feature>
<dbReference type="Proteomes" id="UP000265768">
    <property type="component" value="Unassembled WGS sequence"/>
</dbReference>
<dbReference type="GO" id="GO:0005886">
    <property type="term" value="C:plasma membrane"/>
    <property type="evidence" value="ECO:0007669"/>
    <property type="project" value="UniProtKB-SubCell"/>
</dbReference>
<feature type="transmembrane region" description="Helical" evidence="2">
    <location>
        <begin position="100"/>
        <end position="123"/>
    </location>
</feature>
<keyword evidence="4" id="KW-1185">Reference proteome</keyword>
<evidence type="ECO:0008006" key="5">
    <source>
        <dbReference type="Google" id="ProtNLM"/>
    </source>
</evidence>
<dbReference type="PANTHER" id="PTHR37305">
    <property type="entry name" value="INTEGRAL MEMBRANE PROTEIN-RELATED"/>
    <property type="match status" value="1"/>
</dbReference>
<feature type="transmembrane region" description="Helical" evidence="2">
    <location>
        <begin position="61"/>
        <end position="80"/>
    </location>
</feature>
<protein>
    <recommendedName>
        <fullName evidence="5">ABC transporter permease</fullName>
    </recommendedName>
</protein>
<feature type="transmembrane region" description="Helical" evidence="2">
    <location>
        <begin position="262"/>
        <end position="283"/>
    </location>
</feature>
<keyword evidence="2" id="KW-1133">Transmembrane helix</keyword>
<dbReference type="OrthoDB" id="3432393at2"/>
<feature type="transmembrane region" description="Helical" evidence="2">
    <location>
        <begin position="190"/>
        <end position="211"/>
    </location>
</feature>
<evidence type="ECO:0000256" key="1">
    <source>
        <dbReference type="SAM" id="MobiDB-lite"/>
    </source>
</evidence>
<feature type="compositionally biased region" description="Low complexity" evidence="1">
    <location>
        <begin position="1"/>
        <end position="20"/>
    </location>
</feature>
<feature type="transmembrane region" description="Helical" evidence="2">
    <location>
        <begin position="144"/>
        <end position="170"/>
    </location>
</feature>
<dbReference type="AlphaFoldDB" id="A0A3A4B2C4"/>
<sequence length="289" mass="30082">MTGQTRTGQTGQAGQAGRTRSGQAMTVRTPRRLGPPRPGDGGLTGAVRSEWVKFWSVQSTWWTLASGVALMIGGVTIAAVSTRSQHAQGVPEAFTTSAPFVAAQAIGYLVQWCVAVLGVLTITSEYSTGTIRSTLVWVPDRGRVLLAKILVLAPVMLVFGLVLGAGALGLSIVGLGEYGDSYSTDDAYDTVLGIALYLPLLAVFALGLGVLMRGAAGAIAVLFVILLIFPIMLPAVNLAQVAEYLPGDAGAAMMNGGGHGRPLSGLIVLGWTLLSALAAHLWLKRRDIT</sequence>
<evidence type="ECO:0000256" key="2">
    <source>
        <dbReference type="SAM" id="Phobius"/>
    </source>
</evidence>
<dbReference type="GO" id="GO:0140359">
    <property type="term" value="F:ABC-type transporter activity"/>
    <property type="evidence" value="ECO:0007669"/>
    <property type="project" value="InterPro"/>
</dbReference>
<accession>A0A3A4B2C4</accession>
<dbReference type="EMBL" id="QZEY01000001">
    <property type="protein sequence ID" value="RJL35301.1"/>
    <property type="molecule type" value="Genomic_DNA"/>
</dbReference>
<name>A0A3A4B2C4_9ACTN</name>
<gene>
    <name evidence="3" type="ORF">D5H75_00245</name>
</gene>
<reference evidence="3 4" key="1">
    <citation type="submission" date="2018-09" db="EMBL/GenBank/DDBJ databases">
        <title>YIM 75507 draft genome.</title>
        <authorList>
            <person name="Tang S."/>
            <person name="Feng Y."/>
        </authorList>
    </citation>
    <scope>NUCLEOTIDE SEQUENCE [LARGE SCALE GENOMIC DNA]</scope>
    <source>
        <strain evidence="3 4">YIM 75507</strain>
    </source>
</reference>
<evidence type="ECO:0000313" key="4">
    <source>
        <dbReference type="Proteomes" id="UP000265768"/>
    </source>
</evidence>
<keyword evidence="2" id="KW-0812">Transmembrane</keyword>
<proteinExistence type="predicted"/>
<organism evidence="3 4">
    <name type="scientific">Bailinhaonella thermotolerans</name>
    <dbReference type="NCBI Taxonomy" id="1070861"/>
    <lineage>
        <taxon>Bacteria</taxon>
        <taxon>Bacillati</taxon>
        <taxon>Actinomycetota</taxon>
        <taxon>Actinomycetes</taxon>
        <taxon>Streptosporangiales</taxon>
        <taxon>Streptosporangiaceae</taxon>
        <taxon>Bailinhaonella</taxon>
    </lineage>
</organism>